<dbReference type="SUPFAM" id="SSF56112">
    <property type="entry name" value="Protein kinase-like (PK-like)"/>
    <property type="match status" value="1"/>
</dbReference>
<gene>
    <name evidence="2" type="ORF">UFOPK1493_04116</name>
</gene>
<feature type="domain" description="Aminoglycoside phosphotransferase" evidence="1">
    <location>
        <begin position="200"/>
        <end position="297"/>
    </location>
</feature>
<proteinExistence type="predicted"/>
<reference evidence="2" key="1">
    <citation type="submission" date="2020-05" db="EMBL/GenBank/DDBJ databases">
        <authorList>
            <person name="Chiriac C."/>
            <person name="Salcher M."/>
            <person name="Ghai R."/>
            <person name="Kavagutti S V."/>
        </authorList>
    </citation>
    <scope>NUCLEOTIDE SEQUENCE</scope>
</reference>
<dbReference type="EMBL" id="CAEZSR010000288">
    <property type="protein sequence ID" value="CAB4597862.1"/>
    <property type="molecule type" value="Genomic_DNA"/>
</dbReference>
<dbReference type="InterPro" id="IPR002575">
    <property type="entry name" value="Aminoglycoside_PTrfase"/>
</dbReference>
<evidence type="ECO:0000259" key="1">
    <source>
        <dbReference type="Pfam" id="PF01636"/>
    </source>
</evidence>
<protein>
    <submittedName>
        <fullName evidence="2">Unannotated protein</fullName>
    </submittedName>
</protein>
<dbReference type="AlphaFoldDB" id="A0A6J6G932"/>
<dbReference type="InterPro" id="IPR011009">
    <property type="entry name" value="Kinase-like_dom_sf"/>
</dbReference>
<dbReference type="Pfam" id="PF01636">
    <property type="entry name" value="APH"/>
    <property type="match status" value="1"/>
</dbReference>
<evidence type="ECO:0000313" key="2">
    <source>
        <dbReference type="EMBL" id="CAB4597862.1"/>
    </source>
</evidence>
<dbReference type="PANTHER" id="PTHR23020">
    <property type="entry name" value="UNCHARACTERIZED NUCLEAR HORMONE RECEPTOR-RELATED"/>
    <property type="match status" value="1"/>
</dbReference>
<organism evidence="2">
    <name type="scientific">freshwater metagenome</name>
    <dbReference type="NCBI Taxonomy" id="449393"/>
    <lineage>
        <taxon>unclassified sequences</taxon>
        <taxon>metagenomes</taxon>
        <taxon>ecological metagenomes</taxon>
    </lineage>
</organism>
<name>A0A6J6G932_9ZZZZ</name>
<dbReference type="InterPro" id="IPR052961">
    <property type="entry name" value="Oxido-Kinase-like_Enzymes"/>
</dbReference>
<dbReference type="Gene3D" id="3.90.1200.10">
    <property type="match status" value="1"/>
</dbReference>
<sequence length="365" mass="40067">MTDDSLDVRAEPDDIDAPWMTAALEAAGVARGARVTDVHVEGFIGTGQTGRNARLRLTWDDPDGRPSTVVGKFASADPNARLAAFTNGTYLNEWAFYHHLANTLQIRTPTCHVARYDESVPSFVLIMEDIVGARQGDQFEGLTLDQAALTIEQAVGLHAPRWGDPTLAEFRADRPQGAEAAAMLGMVYQMMIEPFLDRLGPGLDADVIDLVRALGPLCGAWAAGSQGDDTPRTVVHLDYRPDNFMFGVEEGAPPLVVVDWQTVNNGFAMWDIAYLIGGSFQPPDRAKVERDLMDDYLARMRTAGVHYDADTAWRDYRLGAVWGVVMSVIATILAAETERGNDMLTVMAQRHGRHAIDLQSLELLR</sequence>
<dbReference type="PANTHER" id="PTHR23020:SF41">
    <property type="entry name" value="AMINOGLYCOSIDE PHOSPHOTRANSFERASE DOMAIN-CONTAINING PROTEIN"/>
    <property type="match status" value="1"/>
</dbReference>
<accession>A0A6J6G932</accession>